<protein>
    <submittedName>
        <fullName evidence="1">RNA polymerase sigma factor</fullName>
    </submittedName>
</protein>
<dbReference type="Proteomes" id="UP001595191">
    <property type="component" value="Unassembled WGS sequence"/>
</dbReference>
<accession>A0ACC7LNP1</accession>
<keyword evidence="2" id="KW-1185">Reference proteome</keyword>
<sequence length="221" mass="25490">MVTTFSKNIFRALVTEGHFLPSKGYMPTDTDRPYIEKVLDGDTTAFAVLVNRYKDMVFTLALKMIGNREEAEEVSQDTFIKIYEKLNGFKGDSKFSTWVYRITYNSCLDRIKKNRKERDTLTINAFTENQIPALETAFDIMERSDRKKVINECLDKLPGEDSMVILLYYYDELSLAEISEVIGVGQNHAKVKLFRARKRLATILRQRLEPTILENYGAKSG</sequence>
<name>A0ACC7LNP1_9FLAO</name>
<reference evidence="1" key="1">
    <citation type="submission" date="2024-09" db="EMBL/GenBank/DDBJ databases">
        <authorList>
            <person name="Liu J."/>
        </authorList>
    </citation>
    <scope>NUCLEOTIDE SEQUENCE</scope>
    <source>
        <strain evidence="1">NBU2967</strain>
    </source>
</reference>
<comment type="caution">
    <text evidence="1">The sequence shown here is derived from an EMBL/GenBank/DDBJ whole genome shotgun (WGS) entry which is preliminary data.</text>
</comment>
<evidence type="ECO:0000313" key="2">
    <source>
        <dbReference type="Proteomes" id="UP001595191"/>
    </source>
</evidence>
<proteinExistence type="predicted"/>
<organism evidence="1 2">
    <name type="scientific">Meishania litoralis</name>
    <dbReference type="NCBI Taxonomy" id="3434685"/>
    <lineage>
        <taxon>Bacteria</taxon>
        <taxon>Pseudomonadati</taxon>
        <taxon>Bacteroidota</taxon>
        <taxon>Flavobacteriia</taxon>
        <taxon>Flavobacteriales</taxon>
        <taxon>Flavobacteriaceae</taxon>
        <taxon>Meishania</taxon>
    </lineage>
</organism>
<evidence type="ECO:0000313" key="1">
    <source>
        <dbReference type="EMBL" id="MFH6604850.1"/>
    </source>
</evidence>
<dbReference type="EMBL" id="JBHFPV010000005">
    <property type="protein sequence ID" value="MFH6604850.1"/>
    <property type="molecule type" value="Genomic_DNA"/>
</dbReference>
<gene>
    <name evidence="1" type="ORF">ACEZ3G_15300</name>
</gene>